<dbReference type="EMBL" id="JAUSVO010000005">
    <property type="protein sequence ID" value="MDQ0439102.1"/>
    <property type="molecule type" value="Genomic_DNA"/>
</dbReference>
<keyword evidence="2" id="KW-1185">Reference proteome</keyword>
<evidence type="ECO:0000313" key="1">
    <source>
        <dbReference type="EMBL" id="MDQ0439102.1"/>
    </source>
</evidence>
<accession>A0ABU0H9V4</accession>
<protein>
    <recommendedName>
        <fullName evidence="3">Secreted protein</fullName>
    </recommendedName>
</protein>
<name>A0ABU0H9V4_9HYPH</name>
<evidence type="ECO:0000313" key="2">
    <source>
        <dbReference type="Proteomes" id="UP001241603"/>
    </source>
</evidence>
<sequence length="97" mass="10313">MSSTLKTIRFAFLSLALVLGALFTGAIVTSTPSKAVVYCAAGVYRAGCVARPVVPPARVVYCTGPGYPRGCVVRPAAPRHVVYCTRVGYPRGCVMRY</sequence>
<reference evidence="1 2" key="1">
    <citation type="submission" date="2023-07" db="EMBL/GenBank/DDBJ databases">
        <title>Genomic Encyclopedia of Type Strains, Phase IV (KMG-IV): sequencing the most valuable type-strain genomes for metagenomic binning, comparative biology and taxonomic classification.</title>
        <authorList>
            <person name="Goeker M."/>
        </authorList>
    </citation>
    <scope>NUCLEOTIDE SEQUENCE [LARGE SCALE GENOMIC DNA]</scope>
    <source>
        <strain evidence="1 2">B6-8</strain>
    </source>
</reference>
<organism evidence="1 2">
    <name type="scientific">Kaistia dalseonensis</name>
    <dbReference type="NCBI Taxonomy" id="410840"/>
    <lineage>
        <taxon>Bacteria</taxon>
        <taxon>Pseudomonadati</taxon>
        <taxon>Pseudomonadota</taxon>
        <taxon>Alphaproteobacteria</taxon>
        <taxon>Hyphomicrobiales</taxon>
        <taxon>Kaistiaceae</taxon>
        <taxon>Kaistia</taxon>
    </lineage>
</organism>
<proteinExistence type="predicted"/>
<evidence type="ECO:0008006" key="3">
    <source>
        <dbReference type="Google" id="ProtNLM"/>
    </source>
</evidence>
<dbReference type="RefSeq" id="WP_266350004.1">
    <property type="nucleotide sequence ID" value="NZ_JAPKNG010000005.1"/>
</dbReference>
<comment type="caution">
    <text evidence="1">The sequence shown here is derived from an EMBL/GenBank/DDBJ whole genome shotgun (WGS) entry which is preliminary data.</text>
</comment>
<dbReference type="Proteomes" id="UP001241603">
    <property type="component" value="Unassembled WGS sequence"/>
</dbReference>
<gene>
    <name evidence="1" type="ORF">QO014_003503</name>
</gene>